<name>A0A916Y3I9_9HYPH</name>
<gene>
    <name evidence="1" type="ORF">GCM10011335_35560</name>
</gene>
<keyword evidence="2" id="KW-1185">Reference proteome</keyword>
<dbReference type="AlphaFoldDB" id="A0A916Y3I9"/>
<dbReference type="Proteomes" id="UP000613160">
    <property type="component" value="Unassembled WGS sequence"/>
</dbReference>
<protein>
    <submittedName>
        <fullName evidence="1">Uncharacterized protein</fullName>
    </submittedName>
</protein>
<evidence type="ECO:0000313" key="1">
    <source>
        <dbReference type="EMBL" id="GGD29298.1"/>
    </source>
</evidence>
<dbReference type="EMBL" id="BMJJ01000009">
    <property type="protein sequence ID" value="GGD29298.1"/>
    <property type="molecule type" value="Genomic_DNA"/>
</dbReference>
<comment type="caution">
    <text evidence="1">The sequence shown here is derived from an EMBL/GenBank/DDBJ whole genome shotgun (WGS) entry which is preliminary data.</text>
</comment>
<proteinExistence type="predicted"/>
<evidence type="ECO:0000313" key="2">
    <source>
        <dbReference type="Proteomes" id="UP000613160"/>
    </source>
</evidence>
<organism evidence="1 2">
    <name type="scientific">Aureimonas glaciei</name>
    <dbReference type="NCBI Taxonomy" id="1776957"/>
    <lineage>
        <taxon>Bacteria</taxon>
        <taxon>Pseudomonadati</taxon>
        <taxon>Pseudomonadota</taxon>
        <taxon>Alphaproteobacteria</taxon>
        <taxon>Hyphomicrobiales</taxon>
        <taxon>Aurantimonadaceae</taxon>
        <taxon>Aureimonas</taxon>
    </lineage>
</organism>
<reference evidence="1" key="1">
    <citation type="journal article" date="2014" name="Int. J. Syst. Evol. Microbiol.">
        <title>Complete genome sequence of Corynebacterium casei LMG S-19264T (=DSM 44701T), isolated from a smear-ripened cheese.</title>
        <authorList>
            <consortium name="US DOE Joint Genome Institute (JGI-PGF)"/>
            <person name="Walter F."/>
            <person name="Albersmeier A."/>
            <person name="Kalinowski J."/>
            <person name="Ruckert C."/>
        </authorList>
    </citation>
    <scope>NUCLEOTIDE SEQUENCE</scope>
    <source>
        <strain evidence="1">CGMCC 1.15493</strain>
    </source>
</reference>
<sequence>MKQQVHQSAIAAIAVILRGDAGRRYQKAAKQVRNAHDFAAVELAG</sequence>
<reference evidence="1" key="2">
    <citation type="submission" date="2020-09" db="EMBL/GenBank/DDBJ databases">
        <authorList>
            <person name="Sun Q."/>
            <person name="Zhou Y."/>
        </authorList>
    </citation>
    <scope>NUCLEOTIDE SEQUENCE</scope>
    <source>
        <strain evidence="1">CGMCC 1.15493</strain>
    </source>
</reference>
<accession>A0A916Y3I9</accession>